<name>A7BAB3_9ACTO</name>
<dbReference type="EMBL" id="AAYI02000004">
    <property type="protein sequence ID" value="EDN80137.1"/>
    <property type="molecule type" value="Genomic_DNA"/>
</dbReference>
<feature type="region of interest" description="Disordered" evidence="1">
    <location>
        <begin position="1"/>
        <end position="38"/>
    </location>
</feature>
<organism evidence="2 3">
    <name type="scientific">Schaalia dentiphila ATCC 17982</name>
    <dbReference type="NCBI Taxonomy" id="411466"/>
    <lineage>
        <taxon>Bacteria</taxon>
        <taxon>Bacillati</taxon>
        <taxon>Actinomycetota</taxon>
        <taxon>Actinomycetes</taxon>
        <taxon>Actinomycetales</taxon>
        <taxon>Actinomycetaceae</taxon>
        <taxon>Schaalia</taxon>
        <taxon>Schaalia dentiphila</taxon>
    </lineage>
</organism>
<protein>
    <submittedName>
        <fullName evidence="2">Uncharacterized protein</fullName>
    </submittedName>
</protein>
<sequence length="38" mass="4163">MEWGVRNHSDPPHGEGNPRKSHGLVKKDEAVAGERGKV</sequence>
<reference evidence="2" key="1">
    <citation type="submission" date="2007-04" db="EMBL/GenBank/DDBJ databases">
        <authorList>
            <person name="Fulton L."/>
            <person name="Clifton S."/>
            <person name="Fulton B."/>
            <person name="Xu J."/>
            <person name="Minx P."/>
            <person name="Pepin K.H."/>
            <person name="Johnson M."/>
            <person name="Thiruvilangam P."/>
            <person name="Bhonagiri V."/>
            <person name="Nash W.E."/>
            <person name="Mardis E.R."/>
            <person name="Wilson R.K."/>
        </authorList>
    </citation>
    <scope>NUCLEOTIDE SEQUENCE [LARGE SCALE GENOMIC DNA]</scope>
    <source>
        <strain evidence="2">ATCC 17982</strain>
    </source>
</reference>
<gene>
    <name evidence="2" type="ORF">ACTODO_00576</name>
</gene>
<reference evidence="2" key="2">
    <citation type="submission" date="2015-05" db="EMBL/GenBank/DDBJ databases">
        <title>Draft genome sequence of Actinomyces odontolyticus (ATCC 17982).</title>
        <authorList>
            <person name="Sudarsanam P."/>
            <person name="Ley R."/>
            <person name="Guruge J."/>
            <person name="Turnbaugh P.J."/>
            <person name="Mahowald M."/>
            <person name="Liep D."/>
            <person name="Gordon J."/>
        </authorList>
    </citation>
    <scope>NUCLEOTIDE SEQUENCE</scope>
    <source>
        <strain evidence="2">ATCC 17982</strain>
    </source>
</reference>
<proteinExistence type="predicted"/>
<dbReference type="Proteomes" id="UP000003553">
    <property type="component" value="Unassembled WGS sequence"/>
</dbReference>
<dbReference type="AlphaFoldDB" id="A7BAB3"/>
<accession>A7BAB3</accession>
<keyword evidence="3" id="KW-1185">Reference proteome</keyword>
<evidence type="ECO:0000256" key="1">
    <source>
        <dbReference type="SAM" id="MobiDB-lite"/>
    </source>
</evidence>
<evidence type="ECO:0000313" key="2">
    <source>
        <dbReference type="EMBL" id="EDN80137.1"/>
    </source>
</evidence>
<evidence type="ECO:0000313" key="3">
    <source>
        <dbReference type="Proteomes" id="UP000003553"/>
    </source>
</evidence>
<comment type="caution">
    <text evidence="2">The sequence shown here is derived from an EMBL/GenBank/DDBJ whole genome shotgun (WGS) entry which is preliminary data.</text>
</comment>
<feature type="compositionally biased region" description="Basic and acidic residues" evidence="1">
    <location>
        <begin position="1"/>
        <end position="18"/>
    </location>
</feature>
<feature type="compositionally biased region" description="Basic and acidic residues" evidence="1">
    <location>
        <begin position="25"/>
        <end position="38"/>
    </location>
</feature>
<dbReference type="HOGENOM" id="CLU_3323519_0_0_11"/>